<protein>
    <submittedName>
        <fullName evidence="1">Uncharacterized protein</fullName>
    </submittedName>
</protein>
<dbReference type="AlphaFoldDB" id="X1L3X0"/>
<sequence length="261" mass="28912">MDEDGEKKSDETPAVMRGKYTELELRTRGIGKFHATQTPGWRTKLSTYHDEEVKRAFLAIKASLRLLCTDVEGYHYIEIAHQVAQIIIDKFLLQRCKGDKVPIPGPVVSASSLQPASKAPAKKGVLKATAVKADFTKWDGKIDTIADINWIYNHLMVADVTAEDAPSPGAWAHLQYHRSNTAAMAEFFTKVYPRLIPAKGTIQKIQDKFHDDGRTTFDLLDRLLAEDAAGEGEVPVLQMVLPERPGLQNQAGQSAVSQEDS</sequence>
<organism evidence="1">
    <name type="scientific">marine sediment metagenome</name>
    <dbReference type="NCBI Taxonomy" id="412755"/>
    <lineage>
        <taxon>unclassified sequences</taxon>
        <taxon>metagenomes</taxon>
        <taxon>ecological metagenomes</taxon>
    </lineage>
</organism>
<reference evidence="1" key="1">
    <citation type="journal article" date="2014" name="Front. Microbiol.">
        <title>High frequency of phylogenetically diverse reductive dehalogenase-homologous genes in deep subseafloor sedimentary metagenomes.</title>
        <authorList>
            <person name="Kawai M."/>
            <person name="Futagami T."/>
            <person name="Toyoda A."/>
            <person name="Takaki Y."/>
            <person name="Nishi S."/>
            <person name="Hori S."/>
            <person name="Arai W."/>
            <person name="Tsubouchi T."/>
            <person name="Morono Y."/>
            <person name="Uchiyama I."/>
            <person name="Ito T."/>
            <person name="Fujiyama A."/>
            <person name="Inagaki F."/>
            <person name="Takami H."/>
        </authorList>
    </citation>
    <scope>NUCLEOTIDE SEQUENCE</scope>
    <source>
        <strain evidence="1">Expedition CK06-06</strain>
    </source>
</reference>
<name>X1L3X0_9ZZZZ</name>
<gene>
    <name evidence="1" type="ORF">S06H3_15981</name>
</gene>
<evidence type="ECO:0000313" key="1">
    <source>
        <dbReference type="EMBL" id="GAI14032.1"/>
    </source>
</evidence>
<comment type="caution">
    <text evidence="1">The sequence shown here is derived from an EMBL/GenBank/DDBJ whole genome shotgun (WGS) entry which is preliminary data.</text>
</comment>
<accession>X1L3X0</accession>
<dbReference type="EMBL" id="BARV01007885">
    <property type="protein sequence ID" value="GAI14032.1"/>
    <property type="molecule type" value="Genomic_DNA"/>
</dbReference>
<proteinExistence type="predicted"/>